<dbReference type="RefSeq" id="WP_094786035.1">
    <property type="nucleotide sequence ID" value="NZ_NDXW01000001.1"/>
</dbReference>
<dbReference type="InterPro" id="IPR006426">
    <property type="entry name" value="Asn_synth_AEB"/>
</dbReference>
<evidence type="ECO:0000256" key="5">
    <source>
        <dbReference type="ARBA" id="ARBA00022840"/>
    </source>
</evidence>
<dbReference type="Pfam" id="PF13537">
    <property type="entry name" value="GATase_7"/>
    <property type="match status" value="1"/>
</dbReference>
<evidence type="ECO:0000259" key="8">
    <source>
        <dbReference type="Pfam" id="PF00733"/>
    </source>
</evidence>
<evidence type="ECO:0000256" key="7">
    <source>
        <dbReference type="PIRSR" id="PIRSR001589-3"/>
    </source>
</evidence>
<feature type="site" description="Important for beta-aspartyl-AMP intermediate formation" evidence="7">
    <location>
        <position position="347"/>
    </location>
</feature>
<dbReference type="Gene3D" id="3.40.50.620">
    <property type="entry name" value="HUPs"/>
    <property type="match status" value="1"/>
</dbReference>
<comment type="pathway">
    <text evidence="1">Amino-acid biosynthesis; L-asparagine biosynthesis; L-asparagine from L-aspartate (L-Gln route): step 1/1.</text>
</comment>
<protein>
    <recommendedName>
        <fullName evidence="3">asparagine synthase (glutamine-hydrolyzing)</fullName>
        <ecNumber evidence="3">6.3.5.4</ecNumber>
    </recommendedName>
</protein>
<evidence type="ECO:0000313" key="11">
    <source>
        <dbReference type="Proteomes" id="UP000257039"/>
    </source>
</evidence>
<proteinExistence type="inferred from homology"/>
<dbReference type="Pfam" id="PF00733">
    <property type="entry name" value="Asn_synthase"/>
    <property type="match status" value="1"/>
</dbReference>
<feature type="domain" description="Glutamine amidotransferase type-2" evidence="9">
    <location>
        <begin position="83"/>
        <end position="146"/>
    </location>
</feature>
<dbReference type="InterPro" id="IPR001962">
    <property type="entry name" value="Asn_synthase"/>
</dbReference>
<accession>A0A4P9VJY8</accession>
<dbReference type="GO" id="GO:0004066">
    <property type="term" value="F:asparagine synthase (glutamine-hydrolyzing) activity"/>
    <property type="evidence" value="ECO:0007669"/>
    <property type="project" value="UniProtKB-EC"/>
</dbReference>
<dbReference type="EMBL" id="NDXW01000001">
    <property type="protein sequence ID" value="RDH42547.1"/>
    <property type="molecule type" value="Genomic_DNA"/>
</dbReference>
<dbReference type="GO" id="GO:0006529">
    <property type="term" value="P:asparagine biosynthetic process"/>
    <property type="evidence" value="ECO:0007669"/>
    <property type="project" value="InterPro"/>
</dbReference>
<dbReference type="GO" id="GO:0005829">
    <property type="term" value="C:cytosol"/>
    <property type="evidence" value="ECO:0007669"/>
    <property type="project" value="TreeGrafter"/>
</dbReference>
<dbReference type="InterPro" id="IPR051786">
    <property type="entry name" value="ASN_synthetase/amidase"/>
</dbReference>
<feature type="domain" description="Asparagine synthetase" evidence="8">
    <location>
        <begin position="224"/>
        <end position="576"/>
    </location>
</feature>
<evidence type="ECO:0000256" key="3">
    <source>
        <dbReference type="ARBA" id="ARBA00012737"/>
    </source>
</evidence>
<dbReference type="InterPro" id="IPR014729">
    <property type="entry name" value="Rossmann-like_a/b/a_fold"/>
</dbReference>
<sequence length="585" mass="67364">MTGLVGYFGYQPCEIIQQMVNQLEHRFANSPQQVSIGELTATIATAPEQANYNYHAGVWRKDHVTLMINGFFTGESYSTKPQEIIVNYSQSGINELCRLEGAFIIVLYDKESNTGYLIRDGSGQKTLYFSQLEQNLFFAVEPKAIHQLPLFTREINNAALAQYLSFSFVPGYNTMLNGLYELPAGHYLIWKDNKYTLKRYFFFEQESVKTFYQTQDRNKSARHFKQLLSAAIVDRLPTTNELGVFLSGGLDSSVVTAELAQLKTKKINTFSIHFGKKYPNELDYALSVAKKHNTQHHEVYIKPKNFLQRLSDIIWLLDDPIGDPITVPNFELAQYASNYSQWIFNGEGGDPCFGGPKNYGMLLSHWYGTDFAGTTKQTREINYLKSFQRAYDELDKLLTPDVKKYYSHDTDLIGVLSPFFTTQIPDTLLNKLMAMNIRLKGAHLILPKVERMLQAHKLNALSPLFDERMVRFSFKLPGTHKINFGDEKLVIKHAYQALLPASIIKRPKSGMRVPVQFWCQGEMKRFIKHIFSKKEVSQAGIFDYERLKQLIDYNTGEHNGRFGIKLWMLLTFEIWRRLVIEKQAI</sequence>
<dbReference type="AlphaFoldDB" id="A0A4P9VJY8"/>
<dbReference type="Gene3D" id="3.60.20.10">
    <property type="entry name" value="Glutamine Phosphoribosylpyrophosphate, subunit 1, domain 1"/>
    <property type="match status" value="1"/>
</dbReference>
<evidence type="ECO:0000256" key="6">
    <source>
        <dbReference type="ARBA" id="ARBA00048741"/>
    </source>
</evidence>
<dbReference type="EC" id="6.3.5.4" evidence="3"/>
<dbReference type="Proteomes" id="UP000257039">
    <property type="component" value="Unassembled WGS sequence"/>
</dbReference>
<evidence type="ECO:0000259" key="9">
    <source>
        <dbReference type="Pfam" id="PF13537"/>
    </source>
</evidence>
<dbReference type="PANTHER" id="PTHR43284">
    <property type="entry name" value="ASPARAGINE SYNTHETASE (GLUTAMINE-HYDROLYZING)"/>
    <property type="match status" value="1"/>
</dbReference>
<evidence type="ECO:0000313" key="10">
    <source>
        <dbReference type="EMBL" id="RDH42547.1"/>
    </source>
</evidence>
<keyword evidence="5" id="KW-0067">ATP-binding</keyword>
<keyword evidence="11" id="KW-1185">Reference proteome</keyword>
<dbReference type="CDD" id="cd01991">
    <property type="entry name" value="Asn_synthase_B_C"/>
    <property type="match status" value="1"/>
</dbReference>
<dbReference type="InterPro" id="IPR017932">
    <property type="entry name" value="GATase_2_dom"/>
</dbReference>
<evidence type="ECO:0000256" key="2">
    <source>
        <dbReference type="ARBA" id="ARBA00005752"/>
    </source>
</evidence>
<keyword evidence="4" id="KW-0547">Nucleotide-binding</keyword>
<dbReference type="PIRSF" id="PIRSF001589">
    <property type="entry name" value="Asn_synthetase_glu-h"/>
    <property type="match status" value="1"/>
</dbReference>
<evidence type="ECO:0000256" key="4">
    <source>
        <dbReference type="ARBA" id="ARBA00022741"/>
    </source>
</evidence>
<reference evidence="10 11" key="1">
    <citation type="submission" date="2017-04" db="EMBL/GenBank/DDBJ databases">
        <title>Draft genome sequence of Zooshikella ganghwensis VG4 isolated from Red Sea sediments.</title>
        <authorList>
            <person name="Rehman Z."/>
            <person name="Alam I."/>
            <person name="Kamau A."/>
            <person name="Bajic V."/>
            <person name="Leiknes T."/>
        </authorList>
    </citation>
    <scope>NUCLEOTIDE SEQUENCE [LARGE SCALE GENOMIC DNA]</scope>
    <source>
        <strain evidence="10 11">VG4</strain>
    </source>
</reference>
<dbReference type="SUPFAM" id="SSF56235">
    <property type="entry name" value="N-terminal nucleophile aminohydrolases (Ntn hydrolases)"/>
    <property type="match status" value="1"/>
</dbReference>
<comment type="caution">
    <text evidence="10">The sequence shown here is derived from an EMBL/GenBank/DDBJ whole genome shotgun (WGS) entry which is preliminary data.</text>
</comment>
<comment type="similarity">
    <text evidence="2">Belongs to the asparagine synthetase family.</text>
</comment>
<comment type="catalytic activity">
    <reaction evidence="6">
        <text>L-aspartate + L-glutamine + ATP + H2O = L-asparagine + L-glutamate + AMP + diphosphate + H(+)</text>
        <dbReference type="Rhea" id="RHEA:12228"/>
        <dbReference type="ChEBI" id="CHEBI:15377"/>
        <dbReference type="ChEBI" id="CHEBI:15378"/>
        <dbReference type="ChEBI" id="CHEBI:29985"/>
        <dbReference type="ChEBI" id="CHEBI:29991"/>
        <dbReference type="ChEBI" id="CHEBI:30616"/>
        <dbReference type="ChEBI" id="CHEBI:33019"/>
        <dbReference type="ChEBI" id="CHEBI:58048"/>
        <dbReference type="ChEBI" id="CHEBI:58359"/>
        <dbReference type="ChEBI" id="CHEBI:456215"/>
        <dbReference type="EC" id="6.3.5.4"/>
    </reaction>
</comment>
<name>A0A4P9VJY8_9GAMM</name>
<evidence type="ECO:0000256" key="1">
    <source>
        <dbReference type="ARBA" id="ARBA00005187"/>
    </source>
</evidence>
<dbReference type="InterPro" id="IPR029055">
    <property type="entry name" value="Ntn_hydrolases_N"/>
</dbReference>
<dbReference type="SUPFAM" id="SSF52402">
    <property type="entry name" value="Adenine nucleotide alpha hydrolases-like"/>
    <property type="match status" value="1"/>
</dbReference>
<dbReference type="GO" id="GO:0005524">
    <property type="term" value="F:ATP binding"/>
    <property type="evidence" value="ECO:0007669"/>
    <property type="project" value="UniProtKB-KW"/>
</dbReference>
<dbReference type="PANTHER" id="PTHR43284:SF1">
    <property type="entry name" value="ASPARAGINE SYNTHETASE"/>
    <property type="match status" value="1"/>
</dbReference>
<organism evidence="10 11">
    <name type="scientific">Zooshikella ganghwensis</name>
    <dbReference type="NCBI Taxonomy" id="202772"/>
    <lineage>
        <taxon>Bacteria</taxon>
        <taxon>Pseudomonadati</taxon>
        <taxon>Pseudomonadota</taxon>
        <taxon>Gammaproteobacteria</taxon>
        <taxon>Oceanospirillales</taxon>
        <taxon>Zooshikellaceae</taxon>
        <taxon>Zooshikella</taxon>
    </lineage>
</organism>
<gene>
    <name evidence="10" type="ORF">B9G39_03290</name>
</gene>